<evidence type="ECO:0000313" key="3">
    <source>
        <dbReference type="Proteomes" id="UP001596542"/>
    </source>
</evidence>
<reference evidence="3" key="1">
    <citation type="journal article" date="2019" name="Int. J. Syst. Evol. Microbiol.">
        <title>The Global Catalogue of Microorganisms (GCM) 10K type strain sequencing project: providing services to taxonomists for standard genome sequencing and annotation.</title>
        <authorList>
            <consortium name="The Broad Institute Genomics Platform"/>
            <consortium name="The Broad Institute Genome Sequencing Center for Infectious Disease"/>
            <person name="Wu L."/>
            <person name="Ma J."/>
        </authorList>
    </citation>
    <scope>NUCLEOTIDE SEQUENCE [LARGE SCALE GENOMIC DNA]</scope>
    <source>
        <strain evidence="3">KACC 12508</strain>
    </source>
</reference>
<dbReference type="Pfam" id="PF04214">
    <property type="entry name" value="DUF411"/>
    <property type="match status" value="1"/>
</dbReference>
<dbReference type="RefSeq" id="WP_382272622.1">
    <property type="nucleotide sequence ID" value="NZ_JBHTBU010000002.1"/>
</dbReference>
<sequence>MQRRTVLSALALTGILPTLSFAKNQPVINVYKSATCGCCTEWITHLEKNGFKVNAHNVPNTAAYRTKYGVPSALGSCHTGVIDGYALEGHVPAADIKRLLAEKPKAKGLAVPGMPMGSPGMEVEGQAADAYDVLLFQADGKTRVYRHYAAAK</sequence>
<evidence type="ECO:0000313" key="2">
    <source>
        <dbReference type="EMBL" id="MFC7289303.1"/>
    </source>
</evidence>
<gene>
    <name evidence="2" type="ORF">ACFQPC_14740</name>
</gene>
<dbReference type="Proteomes" id="UP001596542">
    <property type="component" value="Unassembled WGS sequence"/>
</dbReference>
<dbReference type="InterPro" id="IPR036249">
    <property type="entry name" value="Thioredoxin-like_sf"/>
</dbReference>
<keyword evidence="1" id="KW-0732">Signal</keyword>
<feature type="chain" id="PRO_5045142805" evidence="1">
    <location>
        <begin position="23"/>
        <end position="152"/>
    </location>
</feature>
<dbReference type="EMBL" id="JBHTBU010000002">
    <property type="protein sequence ID" value="MFC7289303.1"/>
    <property type="molecule type" value="Genomic_DNA"/>
</dbReference>
<accession>A0ABW2IEE3</accession>
<evidence type="ECO:0000256" key="1">
    <source>
        <dbReference type="SAM" id="SignalP"/>
    </source>
</evidence>
<dbReference type="InterPro" id="IPR007332">
    <property type="entry name" value="DUF411"/>
</dbReference>
<comment type="caution">
    <text evidence="2">The sequence shown here is derived from an EMBL/GenBank/DDBJ whole genome shotgun (WGS) entry which is preliminary data.</text>
</comment>
<organism evidence="2 3">
    <name type="scientific">Herminiimonas glaciei</name>
    <dbReference type="NCBI Taxonomy" id="523788"/>
    <lineage>
        <taxon>Bacteria</taxon>
        <taxon>Pseudomonadati</taxon>
        <taxon>Pseudomonadota</taxon>
        <taxon>Betaproteobacteria</taxon>
        <taxon>Burkholderiales</taxon>
        <taxon>Oxalobacteraceae</taxon>
        <taxon>Herminiimonas</taxon>
    </lineage>
</organism>
<proteinExistence type="predicted"/>
<dbReference type="SUPFAM" id="SSF52833">
    <property type="entry name" value="Thioredoxin-like"/>
    <property type="match status" value="1"/>
</dbReference>
<protein>
    <submittedName>
        <fullName evidence="2">DUF411 domain-containing protein</fullName>
    </submittedName>
</protein>
<name>A0ABW2IEE3_9BURK</name>
<feature type="signal peptide" evidence="1">
    <location>
        <begin position="1"/>
        <end position="22"/>
    </location>
</feature>
<keyword evidence="3" id="KW-1185">Reference proteome</keyword>